<comment type="caution">
    <text evidence="1">The sequence shown here is derived from an EMBL/GenBank/DDBJ whole genome shotgun (WGS) entry which is preliminary data.</text>
</comment>
<protein>
    <submittedName>
        <fullName evidence="1">DUF218 domain-containing protein</fullName>
    </submittedName>
</protein>
<accession>A0AC61PIB2</accession>
<evidence type="ECO:0000313" key="2">
    <source>
        <dbReference type="Proteomes" id="UP000192328"/>
    </source>
</evidence>
<keyword evidence="2" id="KW-1185">Reference proteome</keyword>
<proteinExistence type="predicted"/>
<dbReference type="Proteomes" id="UP000192328">
    <property type="component" value="Unassembled WGS sequence"/>
</dbReference>
<gene>
    <name evidence="1" type="ORF">SAMN06297397_0478</name>
</gene>
<organism evidence="1 2">
    <name type="scientific">Aristaeella lactis</name>
    <dbReference type="NCBI Taxonomy" id="3046383"/>
    <lineage>
        <taxon>Bacteria</taxon>
        <taxon>Bacillati</taxon>
        <taxon>Bacillota</taxon>
        <taxon>Clostridia</taxon>
        <taxon>Eubacteriales</taxon>
        <taxon>Aristaeellaceae</taxon>
        <taxon>Aristaeella</taxon>
    </lineage>
</organism>
<evidence type="ECO:0000313" key="1">
    <source>
        <dbReference type="EMBL" id="SMC38470.1"/>
    </source>
</evidence>
<name>A0AC61PIB2_9FIRM</name>
<dbReference type="EMBL" id="FWXZ01000001">
    <property type="protein sequence ID" value="SMC38470.1"/>
    <property type="molecule type" value="Genomic_DNA"/>
</dbReference>
<sequence length="210" mass="23480">MTEKRKRSIPRIIKVFILLAAAAVLAYVGIFAYVCIRERSVPTDVPDADKYDAIIVLGAQVKRDGTPNVQLALRLDTAYDAYAQKNVPVVVCGAQGKDEPVPEAEAMKTYLMEKGIPEQDILTDPDSFNTSQNLKNAAALLKERQKIQKVLIVTSDYHIPRAMALAQDLGFEACGMGSPCKPEYWLKNHAREVLSWCKYWGVKYLHLPLE</sequence>
<reference evidence="1" key="1">
    <citation type="submission" date="2017-04" db="EMBL/GenBank/DDBJ databases">
        <authorList>
            <person name="Varghese N."/>
            <person name="Submissions S."/>
        </authorList>
    </citation>
    <scope>NUCLEOTIDE SEQUENCE</scope>
    <source>
        <strain evidence="1">WTE2008</strain>
    </source>
</reference>